<dbReference type="FunFam" id="3.30.160.60:FF:001468">
    <property type="entry name" value="Zinc finger protein 672"/>
    <property type="match status" value="1"/>
</dbReference>
<keyword evidence="6" id="KW-0862">Zinc</keyword>
<feature type="domain" description="C2H2-type" evidence="13">
    <location>
        <begin position="347"/>
        <end position="376"/>
    </location>
</feature>
<dbReference type="Proteomes" id="UP000694407">
    <property type="component" value="Unplaced"/>
</dbReference>
<feature type="domain" description="C2H2-type" evidence="13">
    <location>
        <begin position="291"/>
        <end position="318"/>
    </location>
</feature>
<comment type="similarity">
    <text evidence="2">Belongs to the krueppel C2H2-type zinc-finger protein family.</text>
</comment>
<dbReference type="GO" id="GO:0003677">
    <property type="term" value="F:DNA binding"/>
    <property type="evidence" value="ECO:0007669"/>
    <property type="project" value="UniProtKB-KW"/>
</dbReference>
<dbReference type="Pfam" id="PF00096">
    <property type="entry name" value="zf-C2H2"/>
    <property type="match status" value="7"/>
</dbReference>
<keyword evidence="4" id="KW-0677">Repeat</keyword>
<keyword evidence="10" id="KW-0539">Nucleus</keyword>
<proteinExistence type="inferred from homology"/>
<feature type="domain" description="C2H2-type" evidence="13">
    <location>
        <begin position="263"/>
        <end position="290"/>
    </location>
</feature>
<evidence type="ECO:0000256" key="1">
    <source>
        <dbReference type="ARBA" id="ARBA00004123"/>
    </source>
</evidence>
<evidence type="ECO:0000259" key="13">
    <source>
        <dbReference type="PROSITE" id="PS50157"/>
    </source>
</evidence>
<accession>A0A8C6EVT5</accession>
<dbReference type="PROSITE" id="PS50157">
    <property type="entry name" value="ZINC_FINGER_C2H2_2"/>
    <property type="match status" value="8"/>
</dbReference>
<feature type="domain" description="C2H2-type" evidence="13">
    <location>
        <begin position="235"/>
        <end position="262"/>
    </location>
</feature>
<feature type="domain" description="C2H2-type" evidence="13">
    <location>
        <begin position="179"/>
        <end position="206"/>
    </location>
</feature>
<sequence length="420" mass="47145">MSILQRVLTCGSWECLFISYFVISDVQIVDDVVENSQENHGRHLWQVVVNSSTSAKERLELGKAFHLSSKCISNLMVNNGNSSVMRPQELDVYQLMPFPGGPVVRCAAEKSGAYEVPGKALKHSELLSQSHNAQAGQQHLEGGGQGSALSTERGSMAGTCLHSECGNSCASPQAGRKPFTCGLCGKTYSRASALADHQKKHTGEKPYKCSRCEKSFFVRSVLRDHQRTHTGERPYTCSSCDKSFCHRSALITHQRIHTGERPYECCECGKAFRRKSALIIHRRIHTGEKPYECEVCKKAFCQKSVLSLHQRTHTEEKPHECDQCGKAFCRKSALTIHQRIHTGEKPYECAQCKKTFSFRMKSYLHVHQRTHTGERPYECSRCGKAFRRKSHLSSHQKTHPEAAPHGGDWLCVLQRAPTVL</sequence>
<dbReference type="FunFam" id="3.30.160.60:FF:000005">
    <property type="entry name" value="Zinc finger protein 14 homolog"/>
    <property type="match status" value="1"/>
</dbReference>
<reference evidence="14" key="2">
    <citation type="submission" date="2025-09" db="UniProtKB">
        <authorList>
            <consortium name="Ensembl"/>
        </authorList>
    </citation>
    <scope>IDENTIFICATION</scope>
</reference>
<feature type="domain" description="C2H2-type" evidence="13">
    <location>
        <begin position="207"/>
        <end position="234"/>
    </location>
</feature>
<evidence type="ECO:0000256" key="7">
    <source>
        <dbReference type="ARBA" id="ARBA00023015"/>
    </source>
</evidence>
<evidence type="ECO:0000256" key="8">
    <source>
        <dbReference type="ARBA" id="ARBA00023125"/>
    </source>
</evidence>
<dbReference type="AlphaFoldDB" id="A0A8C6EVT5"/>
<evidence type="ECO:0000313" key="15">
    <source>
        <dbReference type="Proteomes" id="UP000694407"/>
    </source>
</evidence>
<dbReference type="SUPFAM" id="SSF57667">
    <property type="entry name" value="beta-beta-alpha zinc fingers"/>
    <property type="match status" value="5"/>
</dbReference>
<dbReference type="FunFam" id="3.30.160.60:FF:000380">
    <property type="entry name" value="zinc finger protein 2 isoform X2"/>
    <property type="match status" value="1"/>
</dbReference>
<evidence type="ECO:0000256" key="6">
    <source>
        <dbReference type="ARBA" id="ARBA00022833"/>
    </source>
</evidence>
<evidence type="ECO:0000256" key="9">
    <source>
        <dbReference type="ARBA" id="ARBA00023163"/>
    </source>
</evidence>
<keyword evidence="9" id="KW-0804">Transcription</keyword>
<dbReference type="PANTHER" id="PTHR23234:SF10">
    <property type="entry name" value="RIKEN CDNA 6720489N17 GENE-RELATED"/>
    <property type="match status" value="1"/>
</dbReference>
<dbReference type="InterPro" id="IPR050758">
    <property type="entry name" value="Znf_C2H2-type"/>
</dbReference>
<feature type="domain" description="C2H2-type" evidence="13">
    <location>
        <begin position="319"/>
        <end position="346"/>
    </location>
</feature>
<dbReference type="PANTHER" id="PTHR23234">
    <property type="entry name" value="ZNF44 PROTEIN"/>
    <property type="match status" value="1"/>
</dbReference>
<dbReference type="FunFam" id="3.30.160.60:FF:001480">
    <property type="entry name" value="Si:cabz01071911.3"/>
    <property type="match status" value="1"/>
</dbReference>
<evidence type="ECO:0000256" key="11">
    <source>
        <dbReference type="PROSITE-ProRule" id="PRU00042"/>
    </source>
</evidence>
<evidence type="ECO:0000256" key="12">
    <source>
        <dbReference type="SAM" id="MobiDB-lite"/>
    </source>
</evidence>
<dbReference type="FunFam" id="3.30.160.60:FF:002254">
    <property type="entry name" value="Zinc finger protein 540"/>
    <property type="match status" value="1"/>
</dbReference>
<organism evidence="14 15">
    <name type="scientific">Marmota marmota marmota</name>
    <name type="common">Alpine marmot</name>
    <dbReference type="NCBI Taxonomy" id="9994"/>
    <lineage>
        <taxon>Eukaryota</taxon>
        <taxon>Metazoa</taxon>
        <taxon>Chordata</taxon>
        <taxon>Craniata</taxon>
        <taxon>Vertebrata</taxon>
        <taxon>Euteleostomi</taxon>
        <taxon>Mammalia</taxon>
        <taxon>Eutheria</taxon>
        <taxon>Euarchontoglires</taxon>
        <taxon>Glires</taxon>
        <taxon>Rodentia</taxon>
        <taxon>Sciuromorpha</taxon>
        <taxon>Sciuridae</taxon>
        <taxon>Xerinae</taxon>
        <taxon>Marmotini</taxon>
        <taxon>Marmota</taxon>
    </lineage>
</organism>
<evidence type="ECO:0000256" key="2">
    <source>
        <dbReference type="ARBA" id="ARBA00006991"/>
    </source>
</evidence>
<keyword evidence="7" id="KW-0805">Transcription regulation</keyword>
<dbReference type="FunFam" id="3.30.160.60:FF:000352">
    <property type="entry name" value="zinc finger protein 3 homolog"/>
    <property type="match status" value="1"/>
</dbReference>
<dbReference type="FunFam" id="3.30.160.60:FF:000128">
    <property type="entry name" value="zinc finger protein 268 isoform X1"/>
    <property type="match status" value="1"/>
</dbReference>
<evidence type="ECO:0000313" key="14">
    <source>
        <dbReference type="Ensembl" id="ENSMMMP00000019672.1"/>
    </source>
</evidence>
<keyword evidence="3" id="KW-0479">Metal-binding</keyword>
<dbReference type="InterPro" id="IPR036236">
    <property type="entry name" value="Znf_C2H2_sf"/>
</dbReference>
<feature type="domain" description="C2H2-type" evidence="13">
    <location>
        <begin position="377"/>
        <end position="404"/>
    </location>
</feature>
<keyword evidence="15" id="KW-1185">Reference proteome</keyword>
<dbReference type="Gene3D" id="3.30.160.60">
    <property type="entry name" value="Classic Zinc Finger"/>
    <property type="match status" value="8"/>
</dbReference>
<dbReference type="Ensembl" id="ENSMMMT00000022336.1">
    <property type="protein sequence ID" value="ENSMMMP00000019672.1"/>
    <property type="gene ID" value="ENSMMMG00000017378.1"/>
</dbReference>
<keyword evidence="5 11" id="KW-0863">Zinc-finger</keyword>
<evidence type="ECO:0000256" key="10">
    <source>
        <dbReference type="ARBA" id="ARBA00023242"/>
    </source>
</evidence>
<dbReference type="PROSITE" id="PS00028">
    <property type="entry name" value="ZINC_FINGER_C2H2_1"/>
    <property type="match status" value="8"/>
</dbReference>
<evidence type="ECO:0000256" key="3">
    <source>
        <dbReference type="ARBA" id="ARBA00022723"/>
    </source>
</evidence>
<name>A0A8C6EVT5_MARMA</name>
<dbReference type="GeneTree" id="ENSGT00940000153582"/>
<dbReference type="GO" id="GO:0008270">
    <property type="term" value="F:zinc ion binding"/>
    <property type="evidence" value="ECO:0007669"/>
    <property type="project" value="UniProtKB-KW"/>
</dbReference>
<dbReference type="InterPro" id="IPR013087">
    <property type="entry name" value="Znf_C2H2_type"/>
</dbReference>
<dbReference type="GO" id="GO:0005634">
    <property type="term" value="C:nucleus"/>
    <property type="evidence" value="ECO:0007669"/>
    <property type="project" value="UniProtKB-SubCell"/>
</dbReference>
<feature type="region of interest" description="Disordered" evidence="12">
    <location>
        <begin position="130"/>
        <end position="150"/>
    </location>
</feature>
<keyword evidence="8" id="KW-0238">DNA-binding</keyword>
<dbReference type="FunFam" id="3.30.160.60:FF:000384">
    <property type="entry name" value="Zinc finger protein 550"/>
    <property type="match status" value="1"/>
</dbReference>
<evidence type="ECO:0000256" key="5">
    <source>
        <dbReference type="ARBA" id="ARBA00022771"/>
    </source>
</evidence>
<evidence type="ECO:0000256" key="4">
    <source>
        <dbReference type="ARBA" id="ARBA00022737"/>
    </source>
</evidence>
<reference evidence="14" key="1">
    <citation type="submission" date="2025-08" db="UniProtKB">
        <authorList>
            <consortium name="Ensembl"/>
        </authorList>
    </citation>
    <scope>IDENTIFICATION</scope>
</reference>
<protein>
    <recommendedName>
        <fullName evidence="13">C2H2-type domain-containing protein</fullName>
    </recommendedName>
</protein>
<comment type="subcellular location">
    <subcellularLocation>
        <location evidence="1">Nucleus</location>
    </subcellularLocation>
</comment>
<dbReference type="SMART" id="SM00355">
    <property type="entry name" value="ZnF_C2H2"/>
    <property type="match status" value="8"/>
</dbReference>